<dbReference type="InterPro" id="IPR002539">
    <property type="entry name" value="MaoC-like_dom"/>
</dbReference>
<dbReference type="RefSeq" id="WP_042085898.1">
    <property type="nucleotide sequence ID" value="NZ_BKCN01000005.1"/>
</dbReference>
<accession>A0A5A7N5W8</accession>
<feature type="domain" description="MaoC-like" evidence="1">
    <location>
        <begin position="21"/>
        <end position="119"/>
    </location>
</feature>
<dbReference type="AlphaFoldDB" id="A0A5A7N5W8"/>
<sequence>MSQHRQTVFFEDFKIGQEDHFGRYEVTRDEVIDFARRYDPQPFHVDDEAARSSLFGGLCASGWHTCAMTMRMMVDHMKENGVASLGSPGVDEIRWLQPVFPGDVLSVQMKITNTRRLKSRPEIGNIQSDYTVLNQKGEPVLTFKSNGFFAARSAGETI</sequence>
<dbReference type="Pfam" id="PF01575">
    <property type="entry name" value="MaoC_dehydratas"/>
    <property type="match status" value="1"/>
</dbReference>
<dbReference type="CDD" id="cd03454">
    <property type="entry name" value="YdeM"/>
    <property type="match status" value="1"/>
</dbReference>
<dbReference type="InterPro" id="IPR029069">
    <property type="entry name" value="HotDog_dom_sf"/>
</dbReference>
<name>A0A5A7N5W8_9PROT</name>
<organism evidence="2 3">
    <name type="scientific">Iodidimonas nitroreducens</name>
    <dbReference type="NCBI Taxonomy" id="1236968"/>
    <lineage>
        <taxon>Bacteria</taxon>
        <taxon>Pseudomonadati</taxon>
        <taxon>Pseudomonadota</taxon>
        <taxon>Alphaproteobacteria</taxon>
        <taxon>Iodidimonadales</taxon>
        <taxon>Iodidimonadaceae</taxon>
        <taxon>Iodidimonas</taxon>
    </lineage>
</organism>
<dbReference type="EMBL" id="BKCN01000005">
    <property type="protein sequence ID" value="GER03712.1"/>
    <property type="molecule type" value="Genomic_DNA"/>
</dbReference>
<dbReference type="PANTHER" id="PTHR43664:SF1">
    <property type="entry name" value="BETA-METHYLMALYL-COA DEHYDRATASE"/>
    <property type="match status" value="1"/>
</dbReference>
<comment type="caution">
    <text evidence="2">The sequence shown here is derived from an EMBL/GenBank/DDBJ whole genome shotgun (WGS) entry which is preliminary data.</text>
</comment>
<dbReference type="SUPFAM" id="SSF54637">
    <property type="entry name" value="Thioesterase/thiol ester dehydrase-isomerase"/>
    <property type="match status" value="1"/>
</dbReference>
<evidence type="ECO:0000259" key="1">
    <source>
        <dbReference type="Pfam" id="PF01575"/>
    </source>
</evidence>
<protein>
    <recommendedName>
        <fullName evidence="1">MaoC-like domain-containing protein</fullName>
    </recommendedName>
</protein>
<dbReference type="InterPro" id="IPR052342">
    <property type="entry name" value="MCH/BMMD"/>
</dbReference>
<proteinExistence type="predicted"/>
<dbReference type="Proteomes" id="UP000324996">
    <property type="component" value="Unassembled WGS sequence"/>
</dbReference>
<evidence type="ECO:0000313" key="3">
    <source>
        <dbReference type="Proteomes" id="UP000324996"/>
    </source>
</evidence>
<reference evidence="2 3" key="1">
    <citation type="submission" date="2019-09" db="EMBL/GenBank/DDBJ databases">
        <title>NBRP : Genome information of microbial organism related human and environment.</title>
        <authorList>
            <person name="Hattori M."/>
            <person name="Oshima K."/>
            <person name="Inaba H."/>
            <person name="Suda W."/>
            <person name="Sakamoto M."/>
            <person name="Iino T."/>
            <person name="Kitahara M."/>
            <person name="Oshida Y."/>
            <person name="Iida T."/>
            <person name="Kudo T."/>
            <person name="Itoh T."/>
            <person name="Ohkuma M."/>
        </authorList>
    </citation>
    <scope>NUCLEOTIDE SEQUENCE [LARGE SCALE GENOMIC DNA]</scope>
    <source>
        <strain evidence="2 3">Q-1</strain>
    </source>
</reference>
<dbReference type="Gene3D" id="3.10.129.10">
    <property type="entry name" value="Hotdog Thioesterase"/>
    <property type="match status" value="1"/>
</dbReference>
<evidence type="ECO:0000313" key="2">
    <source>
        <dbReference type="EMBL" id="GER03712.1"/>
    </source>
</evidence>
<keyword evidence="3" id="KW-1185">Reference proteome</keyword>
<gene>
    <name evidence="2" type="ORF">JCM17846_13940</name>
</gene>
<dbReference type="PANTHER" id="PTHR43664">
    <property type="entry name" value="MONOAMINE OXIDASE-RELATED"/>
    <property type="match status" value="1"/>
</dbReference>